<feature type="compositionally biased region" description="Acidic residues" evidence="2">
    <location>
        <begin position="129"/>
        <end position="140"/>
    </location>
</feature>
<evidence type="ECO:0000313" key="4">
    <source>
        <dbReference type="Proteomes" id="UP001459277"/>
    </source>
</evidence>
<evidence type="ECO:0000313" key="3">
    <source>
        <dbReference type="EMBL" id="KAK9983659.1"/>
    </source>
</evidence>
<dbReference type="Proteomes" id="UP001459277">
    <property type="component" value="Unassembled WGS sequence"/>
</dbReference>
<feature type="coiled-coil region" evidence="1">
    <location>
        <begin position="276"/>
        <end position="303"/>
    </location>
</feature>
<proteinExistence type="predicted"/>
<gene>
    <name evidence="3" type="ORF">SO802_033184</name>
</gene>
<reference evidence="3 4" key="1">
    <citation type="submission" date="2024-01" db="EMBL/GenBank/DDBJ databases">
        <title>A telomere-to-telomere, gap-free genome of sweet tea (Lithocarpus litseifolius).</title>
        <authorList>
            <person name="Zhou J."/>
        </authorList>
    </citation>
    <scope>NUCLEOTIDE SEQUENCE [LARGE SCALE GENOMIC DNA]</scope>
    <source>
        <strain evidence="3">Zhou-2022a</strain>
        <tissue evidence="3">Leaf</tissue>
    </source>
</reference>
<dbReference type="EMBL" id="JAZDWU010000012">
    <property type="protein sequence ID" value="KAK9983659.1"/>
    <property type="molecule type" value="Genomic_DNA"/>
</dbReference>
<organism evidence="3 4">
    <name type="scientific">Lithocarpus litseifolius</name>
    <dbReference type="NCBI Taxonomy" id="425828"/>
    <lineage>
        <taxon>Eukaryota</taxon>
        <taxon>Viridiplantae</taxon>
        <taxon>Streptophyta</taxon>
        <taxon>Embryophyta</taxon>
        <taxon>Tracheophyta</taxon>
        <taxon>Spermatophyta</taxon>
        <taxon>Magnoliopsida</taxon>
        <taxon>eudicotyledons</taxon>
        <taxon>Gunneridae</taxon>
        <taxon>Pentapetalae</taxon>
        <taxon>rosids</taxon>
        <taxon>fabids</taxon>
        <taxon>Fagales</taxon>
        <taxon>Fagaceae</taxon>
        <taxon>Lithocarpus</taxon>
    </lineage>
</organism>
<dbReference type="AlphaFoldDB" id="A0AAW2BFT5"/>
<evidence type="ECO:0000256" key="1">
    <source>
        <dbReference type="SAM" id="Coils"/>
    </source>
</evidence>
<comment type="caution">
    <text evidence="3">The sequence shown here is derived from an EMBL/GenBank/DDBJ whole genome shotgun (WGS) entry which is preliminary data.</text>
</comment>
<accession>A0AAW2BFT5</accession>
<sequence length="320" mass="34177">MGTPIGGFFDGASVVLATLAPSAAAPRIPIKVPIPFAEPVPIIEGTHTERVGETIHVPAETITPQKGVIPSVTIQTEVASLATPLIISISDPFVTLSQAMKDDSSLVVTPSSIPSSAIRGPDADLSSEGSEDFLEDSDDEPTMKKRVSNSEEEEGVDHEVQPMEVAADTDIPTATSPATPIASVSVVPSIPVSVISAIPIPTVSEPLFSQFEVGSSSAAVTDPVSVAVAFFTRFDQLEWRTAVQELISVGFAVEFILDHLRDFAQAHCMRRVQPAVDAINTRIEVLRKEVADLEARRERLLLSISESNRFGDQSLIFGLR</sequence>
<name>A0AAW2BFT5_9ROSI</name>
<protein>
    <submittedName>
        <fullName evidence="3">Uncharacterized protein</fullName>
    </submittedName>
</protein>
<evidence type="ECO:0000256" key="2">
    <source>
        <dbReference type="SAM" id="MobiDB-lite"/>
    </source>
</evidence>
<feature type="region of interest" description="Disordered" evidence="2">
    <location>
        <begin position="107"/>
        <end position="158"/>
    </location>
</feature>
<keyword evidence="1" id="KW-0175">Coiled coil</keyword>
<keyword evidence="4" id="KW-1185">Reference proteome</keyword>